<proteinExistence type="predicted"/>
<dbReference type="OrthoDB" id="6462196at2"/>
<evidence type="ECO:0008006" key="2">
    <source>
        <dbReference type="Google" id="ProtNLM"/>
    </source>
</evidence>
<dbReference type="SUPFAM" id="SSF47336">
    <property type="entry name" value="ACP-like"/>
    <property type="match status" value="1"/>
</dbReference>
<dbReference type="Gene3D" id="1.10.1200.10">
    <property type="entry name" value="ACP-like"/>
    <property type="match status" value="1"/>
</dbReference>
<reference evidence="1" key="2">
    <citation type="journal article" date="2014" name="Genome Biol. Evol.">
        <title>Settling down: the genome of Serratia symbiotica from the aphid Cinara tujafilina zooms in on the process of accommodation to a cooperative intracellular life.</title>
        <authorList>
            <person name="Manzano-Marin A."/>
            <person name="Latorre A."/>
        </authorList>
    </citation>
    <scope>NUCLEOTIDE SEQUENCE</scope>
    <source>
        <strain evidence="1">SCt-VLC</strain>
    </source>
</reference>
<name>A0A068R903_9GAMM</name>
<dbReference type="AlphaFoldDB" id="A0A068R903"/>
<evidence type="ECO:0000313" key="1">
    <source>
        <dbReference type="EMBL" id="CDG47025.1"/>
    </source>
</evidence>
<sequence length="97" mass="11530">MSQGDRHHRWLEKELAQILTYSNQSPHINLQARLIVDLHIDSLEMLELVSAVEKYTQQPLEDKIWMVWYRLQDVLDYLNSCDNCNRTANSRCVIKIM</sequence>
<accession>A0A068R903</accession>
<reference evidence="1" key="1">
    <citation type="submission" date="2013-06" db="EMBL/GenBank/DDBJ databases">
        <authorList>
            <person name="Mazano-Marin A."/>
        </authorList>
    </citation>
    <scope>NUCLEOTIDE SEQUENCE</scope>
    <source>
        <strain evidence="1">SCt-VLC</strain>
    </source>
</reference>
<protein>
    <recommendedName>
        <fullName evidence="2">Acyl carrier protein</fullName>
    </recommendedName>
</protein>
<gene>
    <name evidence="1" type="ORF">SCTVLC_0250</name>
</gene>
<organism evidence="1">
    <name type="scientific">Serratia symbiotica SCt-VLC</name>
    <dbReference type="NCBI Taxonomy" id="1347341"/>
    <lineage>
        <taxon>Bacteria</taxon>
        <taxon>Pseudomonadati</taxon>
        <taxon>Pseudomonadota</taxon>
        <taxon>Gammaproteobacteria</taxon>
        <taxon>Enterobacterales</taxon>
        <taxon>Yersiniaceae</taxon>
        <taxon>Serratia</taxon>
        <taxon>Serratia symbiotica</taxon>
    </lineage>
</organism>
<dbReference type="EMBL" id="FR904230">
    <property type="protein sequence ID" value="CDG47025.1"/>
    <property type="molecule type" value="Genomic_DNA"/>
</dbReference>
<dbReference type="InterPro" id="IPR036736">
    <property type="entry name" value="ACP-like_sf"/>
</dbReference>